<dbReference type="AlphaFoldDB" id="A0A0L0DDI5"/>
<keyword evidence="3" id="KW-1185">Reference proteome</keyword>
<reference evidence="2 3" key="1">
    <citation type="submission" date="2010-05" db="EMBL/GenBank/DDBJ databases">
        <title>The Genome Sequence of Thecamonas trahens ATCC 50062.</title>
        <authorList>
            <consortium name="The Broad Institute Genome Sequencing Platform"/>
            <person name="Russ C."/>
            <person name="Cuomo C."/>
            <person name="Shea T."/>
            <person name="Young S.K."/>
            <person name="Zeng Q."/>
            <person name="Koehrsen M."/>
            <person name="Haas B."/>
            <person name="Borodovsky M."/>
            <person name="Guigo R."/>
            <person name="Alvarado L."/>
            <person name="Berlin A."/>
            <person name="Bochicchio J."/>
            <person name="Borenstein D."/>
            <person name="Chapman S."/>
            <person name="Chen Z."/>
            <person name="Freedman E."/>
            <person name="Gellesch M."/>
            <person name="Goldberg J."/>
            <person name="Griggs A."/>
            <person name="Gujja S."/>
            <person name="Heilman E."/>
            <person name="Heiman D."/>
            <person name="Hepburn T."/>
            <person name="Howarth C."/>
            <person name="Jen D."/>
            <person name="Larson L."/>
            <person name="Mehta T."/>
            <person name="Park D."/>
            <person name="Pearson M."/>
            <person name="Roberts A."/>
            <person name="Saif S."/>
            <person name="Shenoy N."/>
            <person name="Sisk P."/>
            <person name="Stolte C."/>
            <person name="Sykes S."/>
            <person name="Thomson T."/>
            <person name="Walk T."/>
            <person name="White J."/>
            <person name="Yandava C."/>
            <person name="Burger G."/>
            <person name="Gray M.W."/>
            <person name="Holland P.W.H."/>
            <person name="King N."/>
            <person name="Lang F.B.F."/>
            <person name="Roger A.J."/>
            <person name="Ruiz-Trillo I."/>
            <person name="Lander E."/>
            <person name="Nusbaum C."/>
        </authorList>
    </citation>
    <scope>NUCLEOTIDE SEQUENCE [LARGE SCALE GENOMIC DNA]</scope>
    <source>
        <strain evidence="2 3">ATCC 50062</strain>
    </source>
</reference>
<evidence type="ECO:0000313" key="3">
    <source>
        <dbReference type="Proteomes" id="UP000054408"/>
    </source>
</evidence>
<feature type="region of interest" description="Disordered" evidence="1">
    <location>
        <begin position="73"/>
        <end position="100"/>
    </location>
</feature>
<proteinExistence type="predicted"/>
<dbReference type="Proteomes" id="UP000054408">
    <property type="component" value="Unassembled WGS sequence"/>
</dbReference>
<protein>
    <submittedName>
        <fullName evidence="2">Uncharacterized protein</fullName>
    </submittedName>
</protein>
<dbReference type="SUPFAM" id="SSF53098">
    <property type="entry name" value="Ribonuclease H-like"/>
    <property type="match status" value="1"/>
</dbReference>
<name>A0A0L0DDI5_THETB</name>
<dbReference type="PROSITE" id="PS51257">
    <property type="entry name" value="PROKAR_LIPOPROTEIN"/>
    <property type="match status" value="1"/>
</dbReference>
<sequence length="100" mass="10512">MTRYRALMSGSACLAAACDAVGIQLDGCILHNALVDAYLTTRLFLVLDTAASVASTAVARAVQVTATRSVQRLTTHAHGTTNDEFDDDEPMSHATKAASD</sequence>
<dbReference type="GeneID" id="25569880"/>
<feature type="compositionally biased region" description="Polar residues" evidence="1">
    <location>
        <begin position="73"/>
        <end position="82"/>
    </location>
</feature>
<gene>
    <name evidence="2" type="ORF">AMSG_11965</name>
</gene>
<accession>A0A0L0DDI5</accession>
<dbReference type="EMBL" id="GL349460">
    <property type="protein sequence ID" value="KNC50166.1"/>
    <property type="molecule type" value="Genomic_DNA"/>
</dbReference>
<evidence type="ECO:0000256" key="1">
    <source>
        <dbReference type="SAM" id="MobiDB-lite"/>
    </source>
</evidence>
<organism evidence="2 3">
    <name type="scientific">Thecamonas trahens ATCC 50062</name>
    <dbReference type="NCBI Taxonomy" id="461836"/>
    <lineage>
        <taxon>Eukaryota</taxon>
        <taxon>Apusozoa</taxon>
        <taxon>Apusomonadida</taxon>
        <taxon>Apusomonadidae</taxon>
        <taxon>Thecamonas</taxon>
    </lineage>
</organism>
<evidence type="ECO:0000313" key="2">
    <source>
        <dbReference type="EMBL" id="KNC50166.1"/>
    </source>
</evidence>
<dbReference type="RefSeq" id="XP_013757122.1">
    <property type="nucleotide sequence ID" value="XM_013901668.1"/>
</dbReference>
<dbReference type="InterPro" id="IPR012337">
    <property type="entry name" value="RNaseH-like_sf"/>
</dbReference>